<evidence type="ECO:0000256" key="6">
    <source>
        <dbReference type="ARBA" id="ARBA00023180"/>
    </source>
</evidence>
<feature type="transmembrane region" description="Helical" evidence="9">
    <location>
        <begin position="566"/>
        <end position="589"/>
    </location>
</feature>
<feature type="compositionally biased region" description="Pro residues" evidence="8">
    <location>
        <begin position="638"/>
        <end position="647"/>
    </location>
</feature>
<evidence type="ECO:0000313" key="13">
    <source>
        <dbReference type="Ensembl" id="ENSSLUP00000019618.1"/>
    </source>
</evidence>
<evidence type="ECO:0000313" key="14">
    <source>
        <dbReference type="Proteomes" id="UP000694568"/>
    </source>
</evidence>
<evidence type="ECO:0000256" key="8">
    <source>
        <dbReference type="SAM" id="MobiDB-lite"/>
    </source>
</evidence>
<dbReference type="GO" id="GO:0005509">
    <property type="term" value="F:calcium ion binding"/>
    <property type="evidence" value="ECO:0007669"/>
    <property type="project" value="InterPro"/>
</dbReference>
<keyword evidence="6" id="KW-0325">Glycoprotein</keyword>
<dbReference type="FunFam" id="2.10.25.10:FF:000038">
    <property type="entry name" value="Fibrillin 2"/>
    <property type="match status" value="1"/>
</dbReference>
<dbReference type="InterPro" id="IPR000742">
    <property type="entry name" value="EGF"/>
</dbReference>
<protein>
    <submittedName>
        <fullName evidence="13">Uncharacterized LOC116052161</fullName>
    </submittedName>
</protein>
<feature type="region of interest" description="Disordered" evidence="8">
    <location>
        <begin position="608"/>
        <end position="660"/>
    </location>
</feature>
<evidence type="ECO:0000256" key="3">
    <source>
        <dbReference type="ARBA" id="ARBA00022737"/>
    </source>
</evidence>
<gene>
    <name evidence="13" type="primary">zgc:66455</name>
</gene>
<evidence type="ECO:0000256" key="5">
    <source>
        <dbReference type="ARBA" id="ARBA00023157"/>
    </source>
</evidence>
<feature type="domain" description="EGF-like" evidence="12">
    <location>
        <begin position="503"/>
        <end position="538"/>
    </location>
</feature>
<keyword evidence="1 7" id="KW-0245">EGF-like domain</keyword>
<keyword evidence="5" id="KW-1015">Disulfide bond</keyword>
<dbReference type="InterPro" id="IPR001881">
    <property type="entry name" value="EGF-like_Ca-bd_dom"/>
</dbReference>
<keyword evidence="9" id="KW-0472">Membrane</keyword>
<dbReference type="PANTHER" id="PTHR24039">
    <property type="entry name" value="FIBRILLIN-RELATED"/>
    <property type="match status" value="1"/>
</dbReference>
<dbReference type="PROSITE" id="PS01180">
    <property type="entry name" value="CUB"/>
    <property type="match status" value="1"/>
</dbReference>
<feature type="compositionally biased region" description="Polar residues" evidence="8">
    <location>
        <begin position="242"/>
        <end position="265"/>
    </location>
</feature>
<feature type="signal peptide" evidence="10">
    <location>
        <begin position="1"/>
        <end position="25"/>
    </location>
</feature>
<reference evidence="13" key="1">
    <citation type="submission" date="2025-08" db="UniProtKB">
        <authorList>
            <consortium name="Ensembl"/>
        </authorList>
    </citation>
    <scope>IDENTIFICATION</scope>
</reference>
<dbReference type="GeneID" id="116052161"/>
<feature type="compositionally biased region" description="Basic residues" evidence="8">
    <location>
        <begin position="617"/>
        <end position="627"/>
    </location>
</feature>
<evidence type="ECO:0000256" key="2">
    <source>
        <dbReference type="ARBA" id="ARBA00022729"/>
    </source>
</evidence>
<keyword evidence="9" id="KW-1133">Transmembrane helix</keyword>
<evidence type="ECO:0000259" key="12">
    <source>
        <dbReference type="PROSITE" id="PS50026"/>
    </source>
</evidence>
<evidence type="ECO:0000259" key="11">
    <source>
        <dbReference type="PROSITE" id="PS01180"/>
    </source>
</evidence>
<dbReference type="InterPro" id="IPR000859">
    <property type="entry name" value="CUB_dom"/>
</dbReference>
<organism evidence="13 14">
    <name type="scientific">Sander lucioperca</name>
    <name type="common">Pike-perch</name>
    <name type="synonym">Perca lucioperca</name>
    <dbReference type="NCBI Taxonomy" id="283035"/>
    <lineage>
        <taxon>Eukaryota</taxon>
        <taxon>Metazoa</taxon>
        <taxon>Chordata</taxon>
        <taxon>Craniata</taxon>
        <taxon>Vertebrata</taxon>
        <taxon>Euteleostomi</taxon>
        <taxon>Actinopterygii</taxon>
        <taxon>Neopterygii</taxon>
        <taxon>Teleostei</taxon>
        <taxon>Neoteleostei</taxon>
        <taxon>Acanthomorphata</taxon>
        <taxon>Eupercaria</taxon>
        <taxon>Perciformes</taxon>
        <taxon>Percoidei</taxon>
        <taxon>Percidae</taxon>
        <taxon>Luciopercinae</taxon>
        <taxon>Sander</taxon>
    </lineage>
</organism>
<evidence type="ECO:0000256" key="4">
    <source>
        <dbReference type="ARBA" id="ARBA00022837"/>
    </source>
</evidence>
<keyword evidence="9" id="KW-0812">Transmembrane</keyword>
<dbReference type="InterPro" id="IPR000152">
    <property type="entry name" value="EGF-type_Asp/Asn_hydroxyl_site"/>
</dbReference>
<reference evidence="13" key="2">
    <citation type="submission" date="2025-09" db="UniProtKB">
        <authorList>
            <consortium name="Ensembl"/>
        </authorList>
    </citation>
    <scope>IDENTIFICATION</scope>
</reference>
<proteinExistence type="predicted"/>
<name>A0A8C9Y9S0_SANLU</name>
<feature type="compositionally biased region" description="Basic and acidic residues" evidence="8">
    <location>
        <begin position="298"/>
        <end position="346"/>
    </location>
</feature>
<evidence type="ECO:0000256" key="1">
    <source>
        <dbReference type="ARBA" id="ARBA00022536"/>
    </source>
</evidence>
<dbReference type="PROSITE" id="PS00010">
    <property type="entry name" value="ASX_HYDROXYL"/>
    <property type="match status" value="1"/>
</dbReference>
<keyword evidence="14" id="KW-1185">Reference proteome</keyword>
<dbReference type="Pfam" id="PF07645">
    <property type="entry name" value="EGF_CA"/>
    <property type="match status" value="1"/>
</dbReference>
<dbReference type="PROSITE" id="PS50026">
    <property type="entry name" value="EGF_3"/>
    <property type="match status" value="1"/>
</dbReference>
<evidence type="ECO:0000256" key="9">
    <source>
        <dbReference type="SAM" id="Phobius"/>
    </source>
</evidence>
<dbReference type="Proteomes" id="UP000694568">
    <property type="component" value="Unplaced"/>
</dbReference>
<feature type="compositionally biased region" description="Polar residues" evidence="8">
    <location>
        <begin position="207"/>
        <end position="223"/>
    </location>
</feature>
<dbReference type="Gene3D" id="2.60.120.290">
    <property type="entry name" value="Spermadhesin, CUB domain"/>
    <property type="match status" value="1"/>
</dbReference>
<dbReference type="SMART" id="SM00179">
    <property type="entry name" value="EGF_CA"/>
    <property type="match status" value="1"/>
</dbReference>
<dbReference type="InterPro" id="IPR035914">
    <property type="entry name" value="Sperma_CUB_dom_sf"/>
</dbReference>
<feature type="domain" description="CUB" evidence="11">
    <location>
        <begin position="52"/>
        <end position="164"/>
    </location>
</feature>
<dbReference type="SUPFAM" id="SSF57196">
    <property type="entry name" value="EGF/Laminin"/>
    <property type="match status" value="1"/>
</dbReference>
<dbReference type="InterPro" id="IPR049883">
    <property type="entry name" value="NOTCH1_EGF-like"/>
</dbReference>
<feature type="chain" id="PRO_5034909966" evidence="10">
    <location>
        <begin position="26"/>
        <end position="689"/>
    </location>
</feature>
<comment type="caution">
    <text evidence="7">Lacks conserved residue(s) required for the propagation of feature annotation.</text>
</comment>
<dbReference type="CDD" id="cd00054">
    <property type="entry name" value="EGF_CA"/>
    <property type="match status" value="1"/>
</dbReference>
<dbReference type="GeneTree" id="ENSGT01110000267296"/>
<dbReference type="PANTHER" id="PTHR24039:SF28">
    <property type="entry name" value="EGF-LIKE DOMAIN-CONTAINING PROTEIN"/>
    <property type="match status" value="1"/>
</dbReference>
<keyword evidence="3" id="KW-0677">Repeat</keyword>
<dbReference type="RefSeq" id="XP_031158546.1">
    <property type="nucleotide sequence ID" value="XM_031302686.2"/>
</dbReference>
<dbReference type="SUPFAM" id="SSF49854">
    <property type="entry name" value="Spermadhesin, CUB domain"/>
    <property type="match status" value="1"/>
</dbReference>
<feature type="compositionally biased region" description="Acidic residues" evidence="8">
    <location>
        <begin position="224"/>
        <end position="234"/>
    </location>
</feature>
<dbReference type="InterPro" id="IPR018097">
    <property type="entry name" value="EGF_Ca-bd_CS"/>
</dbReference>
<dbReference type="SMART" id="SM00181">
    <property type="entry name" value="EGF"/>
    <property type="match status" value="1"/>
</dbReference>
<keyword evidence="2 10" id="KW-0732">Signal</keyword>
<evidence type="ECO:0000256" key="10">
    <source>
        <dbReference type="SAM" id="SignalP"/>
    </source>
</evidence>
<dbReference type="AlphaFoldDB" id="A0A8C9Y9S0"/>
<feature type="region of interest" description="Disordered" evidence="8">
    <location>
        <begin position="173"/>
        <end position="192"/>
    </location>
</feature>
<dbReference type="PROSITE" id="PS01187">
    <property type="entry name" value="EGF_CA"/>
    <property type="match status" value="1"/>
</dbReference>
<accession>A0A8C9Y9S0</accession>
<dbReference type="Gene3D" id="2.10.25.10">
    <property type="entry name" value="Laminin"/>
    <property type="match status" value="1"/>
</dbReference>
<dbReference type="GO" id="GO:0030855">
    <property type="term" value="P:epithelial cell differentiation"/>
    <property type="evidence" value="ECO:0007669"/>
    <property type="project" value="UniProtKB-ARBA"/>
</dbReference>
<keyword evidence="4" id="KW-0106">Calcium</keyword>
<evidence type="ECO:0000256" key="7">
    <source>
        <dbReference type="PROSITE-ProRule" id="PRU00076"/>
    </source>
</evidence>
<dbReference type="Ensembl" id="ENSSLUT00000020243.1">
    <property type="protein sequence ID" value="ENSSLUP00000019618.1"/>
    <property type="gene ID" value="ENSSLUG00000009057.1"/>
</dbReference>
<feature type="region of interest" description="Disordered" evidence="8">
    <location>
        <begin position="198"/>
        <end position="368"/>
    </location>
</feature>
<feature type="compositionally biased region" description="Low complexity" evidence="8">
    <location>
        <begin position="271"/>
        <end position="281"/>
    </location>
</feature>
<sequence length="689" mass="76432">MPPKNIFSFKSVLLVFGILWKFSDTQVNREEANQPPDGPRGDGNAFYALRSCQQLLQSDAGEFFSPDYLCSNPPLWCNWTIQVDPAKRIHLDLEDLTPVDTCHLKEDQVHLDEPIGHLKAHKVLQKCWREAKYTSSSNTLYVVQLIGGWPSSPYRGFYGRYKAFGPPVVYNPQEGFPNRESEPSPGIPDFNERVKNGEQLESEHPSPASSDLTYDYFSPSSDGTEPEEAVDTEVDENHHPVSASTQGTSRSGRGASKTPSRQSDSAVPPASSQQQRSGQSQEPLKPATNSPAANVEEASTHPERASTHPERASTHLEKASSDPKEAVRAEEERLSEEERLLVEEMPNRLPSLSEAAEPEETEPALPQPNMVEPLSDHRGNLHIRNHSEVPHLPGDHLFEVTVEVKFILDVKESWDNMFLSLLPSVKELISKQLKPLHMPLSIKTKRKKRLSAGGLYIIWLQIGQGPEYLQVHQTVHSNLHGLAAMAVGGSQWEAVISSVSIADVNECGTQMVLCDVNAYCVNRFGSYSCHCRPGFRDESRLGSGGTACVDEKPAGCSSDLSPETKGVYGLFFLLSSLILLLLAAAGLLYHRHRRGAFLVRCHSSGSSIAPPDPNNNNHHHRCHHRHHHDDTYSSPPDSDLPPPPPPARSFREGWPPAKERSPALDLQLLRFSQLLRPDAYTEPQEGGKK</sequence>